<proteinExistence type="predicted"/>
<reference evidence="1 2" key="1">
    <citation type="submission" date="2019-06" db="EMBL/GenBank/DDBJ databases">
        <title>A chromosomal-level reference genome of Carpinus fangiana (Coryloideae, Betulaceae).</title>
        <authorList>
            <person name="Yang X."/>
            <person name="Wang Z."/>
            <person name="Zhang L."/>
            <person name="Hao G."/>
            <person name="Liu J."/>
            <person name="Yang Y."/>
        </authorList>
    </citation>
    <scope>NUCLEOTIDE SEQUENCE [LARGE SCALE GENOMIC DNA]</scope>
    <source>
        <strain evidence="1">Cfa_2016G</strain>
        <tissue evidence="1">Leaf</tissue>
    </source>
</reference>
<dbReference type="EMBL" id="CM017324">
    <property type="protein sequence ID" value="KAE8039254.1"/>
    <property type="molecule type" value="Genomic_DNA"/>
</dbReference>
<dbReference type="Proteomes" id="UP000327013">
    <property type="component" value="Chromosome 4"/>
</dbReference>
<evidence type="ECO:0000313" key="1">
    <source>
        <dbReference type="EMBL" id="KAE8039254.1"/>
    </source>
</evidence>
<dbReference type="AlphaFoldDB" id="A0A660KTX6"/>
<organism evidence="1 2">
    <name type="scientific">Carpinus fangiana</name>
    <dbReference type="NCBI Taxonomy" id="176857"/>
    <lineage>
        <taxon>Eukaryota</taxon>
        <taxon>Viridiplantae</taxon>
        <taxon>Streptophyta</taxon>
        <taxon>Embryophyta</taxon>
        <taxon>Tracheophyta</taxon>
        <taxon>Spermatophyta</taxon>
        <taxon>Magnoliopsida</taxon>
        <taxon>eudicotyledons</taxon>
        <taxon>Gunneridae</taxon>
        <taxon>Pentapetalae</taxon>
        <taxon>rosids</taxon>
        <taxon>fabids</taxon>
        <taxon>Fagales</taxon>
        <taxon>Betulaceae</taxon>
        <taxon>Carpinus</taxon>
    </lineage>
</organism>
<sequence>MPFNSKGSSPATTHCHFLLRQIAHCQAEVTSGCPFDGNASHDPFPLLAGGPANKTKGSTRGSNCGWFNSVVSCLLHASYSYFLFSRGTLRCLCSVPHELMLAKMGGVVEGQGLSLSLSSSLQHLEAAKVEELRMEDGGILYYNQAGGGSSSGQYYKNPLHLQGVAA</sequence>
<keyword evidence="2" id="KW-1185">Reference proteome</keyword>
<accession>A0A660KTX6</accession>
<gene>
    <name evidence="1" type="ORF">FH972_011682</name>
</gene>
<evidence type="ECO:0000313" key="2">
    <source>
        <dbReference type="Proteomes" id="UP000327013"/>
    </source>
</evidence>
<protein>
    <submittedName>
        <fullName evidence="1">Uncharacterized protein</fullName>
    </submittedName>
</protein>
<name>A0A660KTX6_9ROSI</name>